<dbReference type="Proteomes" id="UP000245999">
    <property type="component" value="Chromosome"/>
</dbReference>
<dbReference type="KEGG" id="hnv:DDQ68_11505"/>
<dbReference type="SUPFAM" id="SSF53187">
    <property type="entry name" value="Zn-dependent exopeptidases"/>
    <property type="match status" value="1"/>
</dbReference>
<dbReference type="EMBL" id="CP029145">
    <property type="protein sequence ID" value="AWM33354.1"/>
    <property type="molecule type" value="Genomic_DNA"/>
</dbReference>
<sequence>MADGYLYGRGTLDDKLSVLGQLEAVDYLLQSNFQPERTVLLAFGQDEET</sequence>
<dbReference type="RefSeq" id="WP_109656436.1">
    <property type="nucleotide sequence ID" value="NZ_CP029145.1"/>
</dbReference>
<keyword evidence="4" id="KW-0378">Hydrolase</keyword>
<evidence type="ECO:0000256" key="2">
    <source>
        <dbReference type="ARBA" id="ARBA00022670"/>
    </source>
</evidence>
<dbReference type="PANTHER" id="PTHR45962">
    <property type="entry name" value="N-FATTY-ACYL-AMINO ACID SYNTHASE/HYDROLASE PM20D1"/>
    <property type="match status" value="1"/>
</dbReference>
<dbReference type="Gene3D" id="3.40.630.10">
    <property type="entry name" value="Zn peptidases"/>
    <property type="match status" value="1"/>
</dbReference>
<gene>
    <name evidence="6" type="ORF">DDQ68_11505</name>
</gene>
<keyword evidence="7" id="KW-1185">Reference proteome</keyword>
<dbReference type="GO" id="GO:0008233">
    <property type="term" value="F:peptidase activity"/>
    <property type="evidence" value="ECO:0007669"/>
    <property type="project" value="UniProtKB-KW"/>
</dbReference>
<dbReference type="GO" id="GO:0006508">
    <property type="term" value="P:proteolysis"/>
    <property type="evidence" value="ECO:0007669"/>
    <property type="project" value="UniProtKB-KW"/>
</dbReference>
<evidence type="ECO:0000256" key="4">
    <source>
        <dbReference type="ARBA" id="ARBA00022801"/>
    </source>
</evidence>
<dbReference type="InterPro" id="IPR047177">
    <property type="entry name" value="Pept_M20A"/>
</dbReference>
<dbReference type="Pfam" id="PF01546">
    <property type="entry name" value="Peptidase_M20"/>
    <property type="match status" value="1"/>
</dbReference>
<reference evidence="7" key="1">
    <citation type="submission" date="2018-04" db="EMBL/GenBank/DDBJ databases">
        <title>Complete genome of Antarctic heterotrophic bacterium Hymenobacter nivis.</title>
        <authorList>
            <person name="Terashima M."/>
        </authorList>
    </citation>
    <scope>NUCLEOTIDE SEQUENCE [LARGE SCALE GENOMIC DNA]</scope>
    <source>
        <strain evidence="7">NBRC 111535</strain>
    </source>
</reference>
<dbReference type="GO" id="GO:0046872">
    <property type="term" value="F:metal ion binding"/>
    <property type="evidence" value="ECO:0007669"/>
    <property type="project" value="UniProtKB-KW"/>
</dbReference>
<evidence type="ECO:0000256" key="3">
    <source>
        <dbReference type="ARBA" id="ARBA00022723"/>
    </source>
</evidence>
<dbReference type="PANTHER" id="PTHR45962:SF1">
    <property type="entry name" value="N-FATTY-ACYL-AMINO ACID SYNTHASE_HYDROLASE PM20D1"/>
    <property type="match status" value="1"/>
</dbReference>
<evidence type="ECO:0000313" key="6">
    <source>
        <dbReference type="EMBL" id="AWM33354.1"/>
    </source>
</evidence>
<keyword evidence="5" id="KW-0862">Zinc</keyword>
<protein>
    <submittedName>
        <fullName evidence="6">Uncharacterized protein</fullName>
    </submittedName>
</protein>
<dbReference type="OrthoDB" id="9792335at2"/>
<evidence type="ECO:0000256" key="5">
    <source>
        <dbReference type="ARBA" id="ARBA00022833"/>
    </source>
</evidence>
<keyword evidence="2" id="KW-0645">Protease</keyword>
<accession>A0A2Z3GV98</accession>
<organism evidence="6 7">
    <name type="scientific">Hymenobacter nivis</name>
    <dbReference type="NCBI Taxonomy" id="1850093"/>
    <lineage>
        <taxon>Bacteria</taxon>
        <taxon>Pseudomonadati</taxon>
        <taxon>Bacteroidota</taxon>
        <taxon>Cytophagia</taxon>
        <taxon>Cytophagales</taxon>
        <taxon>Hymenobacteraceae</taxon>
        <taxon>Hymenobacter</taxon>
    </lineage>
</organism>
<keyword evidence="3" id="KW-0479">Metal-binding</keyword>
<proteinExistence type="inferred from homology"/>
<comment type="similarity">
    <text evidence="1">Belongs to the peptidase M20A family.</text>
</comment>
<evidence type="ECO:0000256" key="1">
    <source>
        <dbReference type="ARBA" id="ARBA00006247"/>
    </source>
</evidence>
<dbReference type="InterPro" id="IPR002933">
    <property type="entry name" value="Peptidase_M20"/>
</dbReference>
<name>A0A2Z3GV98_9BACT</name>
<evidence type="ECO:0000313" key="7">
    <source>
        <dbReference type="Proteomes" id="UP000245999"/>
    </source>
</evidence>
<dbReference type="AlphaFoldDB" id="A0A2Z3GV98"/>